<sequence>MDELIRELKTQGVLKSPNVEAAFRAIDRKDFVRPEYEEVAYANHPLPIGEGQTISQPYTVAFMLDLLDPKAGEKILDVGSGSGWTTALLAHIVSQSGEIDENGGIGTSAAEGGLVGRHQFHQAKPRLPDGQGFTKRSDSPISSGCVFAIELMPELCKFGEANVAKYNFIKKNIAKFLCRDGTLGLPKEAPFDKILTSAAALAVIPPAWREQLRVGGAIVAPVGSSVWRYRQVSETAWQEEKSPGFAFVPLVTKNGE</sequence>
<organism evidence="12 13">
    <name type="scientific">Candidatus Sungbacteria bacterium RIFCSPLOWO2_01_FULL_59_16</name>
    <dbReference type="NCBI Taxonomy" id="1802280"/>
    <lineage>
        <taxon>Bacteria</taxon>
        <taxon>Candidatus Sungiibacteriota</taxon>
    </lineage>
</organism>
<dbReference type="EMBL" id="MHQS01000006">
    <property type="protein sequence ID" value="OHA09189.1"/>
    <property type="molecule type" value="Genomic_DNA"/>
</dbReference>
<evidence type="ECO:0000256" key="3">
    <source>
        <dbReference type="ARBA" id="ARBA00011890"/>
    </source>
</evidence>
<dbReference type="Gene3D" id="3.40.50.150">
    <property type="entry name" value="Vaccinia Virus protein VP39"/>
    <property type="match status" value="2"/>
</dbReference>
<evidence type="ECO:0000256" key="8">
    <source>
        <dbReference type="ARBA" id="ARBA00022691"/>
    </source>
</evidence>
<keyword evidence="8" id="KW-0949">S-adenosyl-L-methionine</keyword>
<name>A0A1G2LEF7_9BACT</name>
<evidence type="ECO:0000256" key="11">
    <source>
        <dbReference type="ARBA" id="ARBA00031350"/>
    </source>
</evidence>
<evidence type="ECO:0000313" key="13">
    <source>
        <dbReference type="Proteomes" id="UP000176705"/>
    </source>
</evidence>
<evidence type="ECO:0000256" key="7">
    <source>
        <dbReference type="ARBA" id="ARBA00022679"/>
    </source>
</evidence>
<comment type="caution">
    <text evidence="12">The sequence shown here is derived from an EMBL/GenBank/DDBJ whole genome shotgun (WGS) entry which is preliminary data.</text>
</comment>
<comment type="subcellular location">
    <subcellularLocation>
        <location evidence="1">Cytoplasm</location>
    </subcellularLocation>
</comment>
<dbReference type="PANTHER" id="PTHR11579">
    <property type="entry name" value="PROTEIN-L-ISOASPARTATE O-METHYLTRANSFERASE"/>
    <property type="match status" value="1"/>
</dbReference>
<dbReference type="PANTHER" id="PTHR11579:SF0">
    <property type="entry name" value="PROTEIN-L-ISOASPARTATE(D-ASPARTATE) O-METHYLTRANSFERASE"/>
    <property type="match status" value="1"/>
</dbReference>
<dbReference type="SUPFAM" id="SSF53335">
    <property type="entry name" value="S-adenosyl-L-methionine-dependent methyltransferases"/>
    <property type="match status" value="1"/>
</dbReference>
<evidence type="ECO:0000256" key="5">
    <source>
        <dbReference type="ARBA" id="ARBA00022490"/>
    </source>
</evidence>
<comment type="similarity">
    <text evidence="2">Belongs to the methyltransferase superfamily. L-isoaspartyl/D-aspartyl protein methyltransferase family.</text>
</comment>
<keyword evidence="5" id="KW-0963">Cytoplasm</keyword>
<dbReference type="EC" id="2.1.1.77" evidence="3"/>
<dbReference type="AlphaFoldDB" id="A0A1G2LEF7"/>
<dbReference type="Pfam" id="PF01135">
    <property type="entry name" value="PCMT"/>
    <property type="match status" value="2"/>
</dbReference>
<dbReference type="GO" id="GO:0005737">
    <property type="term" value="C:cytoplasm"/>
    <property type="evidence" value="ECO:0007669"/>
    <property type="project" value="UniProtKB-SubCell"/>
</dbReference>
<gene>
    <name evidence="12" type="ORF">A3B37_01445</name>
</gene>
<evidence type="ECO:0000256" key="6">
    <source>
        <dbReference type="ARBA" id="ARBA00022603"/>
    </source>
</evidence>
<keyword evidence="7" id="KW-0808">Transferase</keyword>
<dbReference type="InterPro" id="IPR000682">
    <property type="entry name" value="PCMT"/>
</dbReference>
<evidence type="ECO:0000256" key="10">
    <source>
        <dbReference type="ARBA" id="ARBA00031323"/>
    </source>
</evidence>
<proteinExistence type="inferred from homology"/>
<dbReference type="Proteomes" id="UP000176705">
    <property type="component" value="Unassembled WGS sequence"/>
</dbReference>
<protein>
    <recommendedName>
        <fullName evidence="4">Protein-L-isoaspartate O-methyltransferase</fullName>
        <ecNumber evidence="3">2.1.1.77</ecNumber>
    </recommendedName>
    <alternativeName>
        <fullName evidence="11">L-isoaspartyl protein carboxyl methyltransferase</fullName>
    </alternativeName>
    <alternativeName>
        <fullName evidence="9">Protein L-isoaspartyl methyltransferase</fullName>
    </alternativeName>
    <alternativeName>
        <fullName evidence="10">Protein-beta-aspartate methyltransferase</fullName>
    </alternativeName>
</protein>
<evidence type="ECO:0000256" key="9">
    <source>
        <dbReference type="ARBA" id="ARBA00030757"/>
    </source>
</evidence>
<reference evidence="12 13" key="1">
    <citation type="journal article" date="2016" name="Nat. Commun.">
        <title>Thousands of microbial genomes shed light on interconnected biogeochemical processes in an aquifer system.</title>
        <authorList>
            <person name="Anantharaman K."/>
            <person name="Brown C.T."/>
            <person name="Hug L.A."/>
            <person name="Sharon I."/>
            <person name="Castelle C.J."/>
            <person name="Probst A.J."/>
            <person name="Thomas B.C."/>
            <person name="Singh A."/>
            <person name="Wilkins M.J."/>
            <person name="Karaoz U."/>
            <person name="Brodie E.L."/>
            <person name="Williams K.H."/>
            <person name="Hubbard S.S."/>
            <person name="Banfield J.F."/>
        </authorList>
    </citation>
    <scope>NUCLEOTIDE SEQUENCE [LARGE SCALE GENOMIC DNA]</scope>
</reference>
<evidence type="ECO:0000313" key="12">
    <source>
        <dbReference type="EMBL" id="OHA09189.1"/>
    </source>
</evidence>
<dbReference type="GO" id="GO:0004719">
    <property type="term" value="F:protein-L-isoaspartate (D-aspartate) O-methyltransferase activity"/>
    <property type="evidence" value="ECO:0007669"/>
    <property type="project" value="UniProtKB-EC"/>
</dbReference>
<evidence type="ECO:0000256" key="4">
    <source>
        <dbReference type="ARBA" id="ARBA00013346"/>
    </source>
</evidence>
<keyword evidence="6" id="KW-0489">Methyltransferase</keyword>
<dbReference type="InterPro" id="IPR029063">
    <property type="entry name" value="SAM-dependent_MTases_sf"/>
</dbReference>
<dbReference type="GO" id="GO:0032259">
    <property type="term" value="P:methylation"/>
    <property type="evidence" value="ECO:0007669"/>
    <property type="project" value="UniProtKB-KW"/>
</dbReference>
<evidence type="ECO:0000256" key="2">
    <source>
        <dbReference type="ARBA" id="ARBA00005369"/>
    </source>
</evidence>
<accession>A0A1G2LEF7</accession>
<dbReference type="STRING" id="1802280.A3B37_01445"/>
<evidence type="ECO:0000256" key="1">
    <source>
        <dbReference type="ARBA" id="ARBA00004496"/>
    </source>
</evidence>